<feature type="transmembrane region" description="Helical" evidence="8">
    <location>
        <begin position="931"/>
        <end position="949"/>
    </location>
</feature>
<comment type="caution">
    <text evidence="10">The sequence shown here is derived from an EMBL/GenBank/DDBJ whole genome shotgun (WGS) entry which is preliminary data.</text>
</comment>
<keyword evidence="4 8" id="KW-1133">Transmembrane helix</keyword>
<evidence type="ECO:0000256" key="1">
    <source>
        <dbReference type="ARBA" id="ARBA00004370"/>
    </source>
</evidence>
<feature type="region of interest" description="Disordered" evidence="7">
    <location>
        <begin position="1317"/>
        <end position="1340"/>
    </location>
</feature>
<sequence length="1340" mass="151486">MMFALPDVRREETGIKKYLRLIDLRFPRVQEERHFQSYYFYNYVKQIRIAFALLTMVMFIGTIVDYVSPLDLSQLPYYDISNQIDYNNATAVAEANADMPDYLDYNHTQRKNALIIRMSMIGVLIMFTIFTFTKYFKRYWKFFTSLVSFLGTCVVIAFVHDVRTMPERMVVLFISICLASGLTFLAAAISSFGLWCFYFLYFFIYIRVYHKSFLLISLFILVSWIILMVISRAREQLIRKKFRTLENLKIQTLRSEKIINQMLPAIVVQRLRVQNSTSKEQSLINTIVSDSSTNSNSTEATFNANASSVPPSPPLHSSTNSNNSPLKLDATILPNQTPENTRRTIVDPQSPSSIQPGSISGEMIVDSYDPVTVLFCEIVNFQALIEKMPATQVINLLNEVYNSFDRLTDVYGVTKVEHIGNVYMVVGGCPELCQDHAQRVAHMSLGMLSIIRRYGIVQVRLGIHTGPVVGGIIGKKKLSWHLFGDTINTSSRMASHSSIGRIQVSQPVHQLLKSHFLFEDRGKIQVKGKGLMRTFYLIKTKTMDKRYTSIFSSLHREKPYIPPVDISEVSYDNPKPEEPPIVSSSPSNPSHLTAANRTSLEILSGRRERKGSIFASVVPPKVLNFLHVGSGSNNEGAIDSPRGSNKNPPIERSNSTQNLSNISGFDSVKKKSVAFQSPNSSLSKARAPSPATILASNEDDEAMEENSIPMQETNIELGKGIRGSNVITSNNTQLSKLEKDLKKHYTLDRFRLWFKSRGNIVENQFNSDYTDSIFRRVLLSVLLFLAIFSISAIYDYFFLKKSAISSIILDLPIFNSTSSSSASGSGSGSSSKSTNAVIKRVVSKLVNDESDDEDDQFTDSVEEAIEENERYDHVSGARFGLVFFSLILLYIFSKFKHFKGKKHIQIIGTIFFISLSAITIVLSSIPPLNELPVEGVVLTSIIMYITITYSFSGIKFWYANIMCAFAILFFEVSIAWKKTDRDIMLSHNYYLFTAIVINFIVSNIHELYSRQNWVHSKLLEKDKRETEQLVSEILPGDVVQLMKSGRQLIVDEFQQVTIFLSDIVGFTEMAARMTPRQLVETLNQIYSTFDAIAAEFGVLKVATIGDAYLCVSGCPEKNEDHAFRVANMAVKMLESIKSIRTVDNIPVRMRIGIHTGPVVAGIVGIKMIHYQLWGESVQIAQQMESSGRADHIHVSEDTFSILKSKYMFEERPEGTIKNRKMKTYFLLRERVESDPPVEVETKTVSIVKGGFGGTFQFNQTNNENSIIPSNNEKGGEEKVFDLNNNNHNGGNNSEMYEEENNSHIDFEPIMDEIQVEVEQQDSDEENGKWASQYQDSDQEN</sequence>
<dbReference type="SMART" id="SM00044">
    <property type="entry name" value="CYCc"/>
    <property type="match status" value="2"/>
</dbReference>
<keyword evidence="6" id="KW-0456">Lyase</keyword>
<dbReference type="CDD" id="cd07302">
    <property type="entry name" value="CHD"/>
    <property type="match status" value="2"/>
</dbReference>
<feature type="transmembrane region" description="Helical" evidence="8">
    <location>
        <begin position="47"/>
        <end position="67"/>
    </location>
</feature>
<dbReference type="PROSITE" id="PS50125">
    <property type="entry name" value="GUANYLATE_CYCLASE_2"/>
    <property type="match status" value="2"/>
</dbReference>
<feature type="transmembrane region" description="Helical" evidence="8">
    <location>
        <begin position="139"/>
        <end position="159"/>
    </location>
</feature>
<dbReference type="GO" id="GO:0004016">
    <property type="term" value="F:adenylate cyclase activity"/>
    <property type="evidence" value="ECO:0007669"/>
    <property type="project" value="TreeGrafter"/>
</dbReference>
<dbReference type="InterPro" id="IPR050401">
    <property type="entry name" value="Cyclic_nucleotide_synthase"/>
</dbReference>
<dbReference type="Pfam" id="PF00211">
    <property type="entry name" value="Guanylate_cyc"/>
    <property type="match status" value="2"/>
</dbReference>
<feature type="region of interest" description="Disordered" evidence="7">
    <location>
        <begin position="632"/>
        <end position="662"/>
    </location>
</feature>
<dbReference type="InterPro" id="IPR029787">
    <property type="entry name" value="Nucleotide_cyclase"/>
</dbReference>
<keyword evidence="11" id="KW-1185">Reference proteome</keyword>
<feature type="compositionally biased region" description="Polar residues" evidence="7">
    <location>
        <begin position="292"/>
        <end position="306"/>
    </location>
</feature>
<dbReference type="Gene3D" id="3.30.70.1230">
    <property type="entry name" value="Nucleotide cyclase"/>
    <property type="match status" value="2"/>
</dbReference>
<dbReference type="GO" id="GO:0000166">
    <property type="term" value="F:nucleotide binding"/>
    <property type="evidence" value="ECO:0007669"/>
    <property type="project" value="UniProtKB-KW"/>
</dbReference>
<feature type="transmembrane region" description="Helical" evidence="8">
    <location>
        <begin position="171"/>
        <end position="201"/>
    </location>
</feature>
<dbReference type="PANTHER" id="PTHR11920">
    <property type="entry name" value="GUANYLYL CYCLASE"/>
    <property type="match status" value="1"/>
</dbReference>
<evidence type="ECO:0000256" key="6">
    <source>
        <dbReference type="ARBA" id="ARBA00023239"/>
    </source>
</evidence>
<dbReference type="GO" id="GO:0035556">
    <property type="term" value="P:intracellular signal transduction"/>
    <property type="evidence" value="ECO:0007669"/>
    <property type="project" value="InterPro"/>
</dbReference>
<feature type="domain" description="Guanylate cyclase" evidence="9">
    <location>
        <begin position="1057"/>
        <end position="1184"/>
    </location>
</feature>
<feature type="transmembrane region" description="Helical" evidence="8">
    <location>
        <begin position="904"/>
        <end position="925"/>
    </location>
</feature>
<dbReference type="Proteomes" id="UP000695562">
    <property type="component" value="Unassembled WGS sequence"/>
</dbReference>
<feature type="transmembrane region" description="Helical" evidence="8">
    <location>
        <begin position="213"/>
        <end position="233"/>
    </location>
</feature>
<keyword evidence="5 8" id="KW-0472">Membrane</keyword>
<feature type="compositionally biased region" description="Polar residues" evidence="7">
    <location>
        <begin position="1329"/>
        <end position="1340"/>
    </location>
</feature>
<feature type="transmembrane region" description="Helical" evidence="8">
    <location>
        <begin position="988"/>
        <end position="1008"/>
    </location>
</feature>
<dbReference type="GO" id="GO:0007168">
    <property type="term" value="P:receptor guanylyl cyclase signaling pathway"/>
    <property type="evidence" value="ECO:0007669"/>
    <property type="project" value="TreeGrafter"/>
</dbReference>
<feature type="transmembrane region" description="Helical" evidence="8">
    <location>
        <begin position="956"/>
        <end position="976"/>
    </location>
</feature>
<evidence type="ECO:0000256" key="5">
    <source>
        <dbReference type="ARBA" id="ARBA00023136"/>
    </source>
</evidence>
<comment type="subcellular location">
    <subcellularLocation>
        <location evidence="1">Membrane</location>
    </subcellularLocation>
</comment>
<dbReference type="InterPro" id="IPR001054">
    <property type="entry name" value="A/G_cyclase"/>
</dbReference>
<name>A0A8J4Q7Q4_9MYCE</name>
<feature type="region of interest" description="Disordered" evidence="7">
    <location>
        <begin position="565"/>
        <end position="595"/>
    </location>
</feature>
<organism evidence="10 11">
    <name type="scientific">Polysphondylium violaceum</name>
    <dbReference type="NCBI Taxonomy" id="133409"/>
    <lineage>
        <taxon>Eukaryota</taxon>
        <taxon>Amoebozoa</taxon>
        <taxon>Evosea</taxon>
        <taxon>Eumycetozoa</taxon>
        <taxon>Dictyostelia</taxon>
        <taxon>Dictyosteliales</taxon>
        <taxon>Dictyosteliaceae</taxon>
        <taxon>Polysphondylium</taxon>
    </lineage>
</organism>
<feature type="transmembrane region" description="Helical" evidence="8">
    <location>
        <begin position="777"/>
        <end position="799"/>
    </location>
</feature>
<dbReference type="SUPFAM" id="SSF55073">
    <property type="entry name" value="Nucleotide cyclase"/>
    <property type="match status" value="2"/>
</dbReference>
<evidence type="ECO:0000256" key="8">
    <source>
        <dbReference type="SAM" id="Phobius"/>
    </source>
</evidence>
<dbReference type="GO" id="GO:0004383">
    <property type="term" value="F:guanylate cyclase activity"/>
    <property type="evidence" value="ECO:0007669"/>
    <property type="project" value="TreeGrafter"/>
</dbReference>
<proteinExistence type="predicted"/>
<dbReference type="EMBL" id="AJWJ01000073">
    <property type="protein sequence ID" value="KAF2076091.1"/>
    <property type="molecule type" value="Genomic_DNA"/>
</dbReference>
<evidence type="ECO:0000313" key="11">
    <source>
        <dbReference type="Proteomes" id="UP000695562"/>
    </source>
</evidence>
<evidence type="ECO:0000256" key="3">
    <source>
        <dbReference type="ARBA" id="ARBA00022741"/>
    </source>
</evidence>
<dbReference type="GO" id="GO:0001653">
    <property type="term" value="F:peptide receptor activity"/>
    <property type="evidence" value="ECO:0007669"/>
    <property type="project" value="TreeGrafter"/>
</dbReference>
<feature type="domain" description="Guanylate cyclase" evidence="9">
    <location>
        <begin position="372"/>
        <end position="494"/>
    </location>
</feature>
<feature type="compositionally biased region" description="Low complexity" evidence="7">
    <location>
        <begin position="580"/>
        <end position="590"/>
    </location>
</feature>
<dbReference type="OrthoDB" id="60033at2759"/>
<accession>A0A8J4Q7Q4</accession>
<reference evidence="10" key="1">
    <citation type="submission" date="2020-01" db="EMBL/GenBank/DDBJ databases">
        <title>Development of genomics and gene disruption for Polysphondylium violaceum indicates a role for the polyketide synthase stlB in stalk morphogenesis.</title>
        <authorList>
            <person name="Narita B."/>
            <person name="Kawabe Y."/>
            <person name="Kin K."/>
            <person name="Saito T."/>
            <person name="Gibbs R."/>
            <person name="Kuspa A."/>
            <person name="Muzny D."/>
            <person name="Queller D."/>
            <person name="Richards S."/>
            <person name="Strassman J."/>
            <person name="Sucgang R."/>
            <person name="Worley K."/>
            <person name="Schaap P."/>
        </authorList>
    </citation>
    <scope>NUCLEOTIDE SEQUENCE</scope>
    <source>
        <strain evidence="10">QSvi11</strain>
    </source>
</reference>
<evidence type="ECO:0000256" key="7">
    <source>
        <dbReference type="SAM" id="MobiDB-lite"/>
    </source>
</evidence>
<evidence type="ECO:0000256" key="2">
    <source>
        <dbReference type="ARBA" id="ARBA00022692"/>
    </source>
</evidence>
<evidence type="ECO:0000256" key="4">
    <source>
        <dbReference type="ARBA" id="ARBA00022989"/>
    </source>
</evidence>
<feature type="compositionally biased region" description="Polar residues" evidence="7">
    <location>
        <begin position="642"/>
        <end position="662"/>
    </location>
</feature>
<keyword evidence="2 8" id="KW-0812">Transmembrane</keyword>
<evidence type="ECO:0000313" key="10">
    <source>
        <dbReference type="EMBL" id="KAF2076091.1"/>
    </source>
</evidence>
<feature type="transmembrane region" description="Helical" evidence="8">
    <location>
        <begin position="875"/>
        <end position="892"/>
    </location>
</feature>
<gene>
    <name evidence="10" type="ORF">CYY_002605</name>
</gene>
<evidence type="ECO:0000259" key="9">
    <source>
        <dbReference type="PROSITE" id="PS50125"/>
    </source>
</evidence>
<feature type="compositionally biased region" description="Low complexity" evidence="7">
    <location>
        <begin position="348"/>
        <end position="358"/>
    </location>
</feature>
<feature type="region of interest" description="Disordered" evidence="7">
    <location>
        <begin position="292"/>
        <end position="358"/>
    </location>
</feature>
<dbReference type="GO" id="GO:0005886">
    <property type="term" value="C:plasma membrane"/>
    <property type="evidence" value="ECO:0007669"/>
    <property type="project" value="TreeGrafter"/>
</dbReference>
<protein>
    <recommendedName>
        <fullName evidence="9">Guanylate cyclase domain-containing protein</fullName>
    </recommendedName>
</protein>
<dbReference type="PANTHER" id="PTHR11920:SF335">
    <property type="entry name" value="GUANYLATE CYCLASE"/>
    <property type="match status" value="1"/>
</dbReference>
<keyword evidence="3" id="KW-0547">Nucleotide-binding</keyword>
<feature type="transmembrane region" description="Helical" evidence="8">
    <location>
        <begin position="114"/>
        <end position="133"/>
    </location>
</feature>